<comment type="caution">
    <text evidence="2">The sequence shown here is derived from an EMBL/GenBank/DDBJ whole genome shotgun (WGS) entry which is preliminary data.</text>
</comment>
<dbReference type="EMBL" id="JANPWB010000006">
    <property type="protein sequence ID" value="KAJ1175933.1"/>
    <property type="molecule type" value="Genomic_DNA"/>
</dbReference>
<sequence length="70" mass="7757">MLSYFRSRSLRRAPGRQRLSSPPPPGIALGRLKQASPLPARLTAPCPQRAAWAAPKSGFYFRIIRGPLRS</sequence>
<evidence type="ECO:0000313" key="3">
    <source>
        <dbReference type="Proteomes" id="UP001066276"/>
    </source>
</evidence>
<reference evidence="2" key="1">
    <citation type="journal article" date="2022" name="bioRxiv">
        <title>Sequencing and chromosome-scale assembly of the giantPleurodeles waltlgenome.</title>
        <authorList>
            <person name="Brown T."/>
            <person name="Elewa A."/>
            <person name="Iarovenko S."/>
            <person name="Subramanian E."/>
            <person name="Araus A.J."/>
            <person name="Petzold A."/>
            <person name="Susuki M."/>
            <person name="Suzuki K.-i.T."/>
            <person name="Hayashi T."/>
            <person name="Toyoda A."/>
            <person name="Oliveira C."/>
            <person name="Osipova E."/>
            <person name="Leigh N.D."/>
            <person name="Simon A."/>
            <person name="Yun M.H."/>
        </authorList>
    </citation>
    <scope>NUCLEOTIDE SEQUENCE</scope>
    <source>
        <strain evidence="2">20211129_DDA</strain>
        <tissue evidence="2">Liver</tissue>
    </source>
</reference>
<proteinExistence type="predicted"/>
<dbReference type="Proteomes" id="UP001066276">
    <property type="component" value="Chromosome 3_2"/>
</dbReference>
<evidence type="ECO:0000313" key="2">
    <source>
        <dbReference type="EMBL" id="KAJ1175933.1"/>
    </source>
</evidence>
<protein>
    <submittedName>
        <fullName evidence="2">Uncharacterized protein</fullName>
    </submittedName>
</protein>
<evidence type="ECO:0000256" key="1">
    <source>
        <dbReference type="SAM" id="MobiDB-lite"/>
    </source>
</evidence>
<gene>
    <name evidence="2" type="ORF">NDU88_001218</name>
</gene>
<accession>A0AAV7THP6</accession>
<organism evidence="2 3">
    <name type="scientific">Pleurodeles waltl</name>
    <name type="common">Iberian ribbed newt</name>
    <dbReference type="NCBI Taxonomy" id="8319"/>
    <lineage>
        <taxon>Eukaryota</taxon>
        <taxon>Metazoa</taxon>
        <taxon>Chordata</taxon>
        <taxon>Craniata</taxon>
        <taxon>Vertebrata</taxon>
        <taxon>Euteleostomi</taxon>
        <taxon>Amphibia</taxon>
        <taxon>Batrachia</taxon>
        <taxon>Caudata</taxon>
        <taxon>Salamandroidea</taxon>
        <taxon>Salamandridae</taxon>
        <taxon>Pleurodelinae</taxon>
        <taxon>Pleurodeles</taxon>
    </lineage>
</organism>
<feature type="region of interest" description="Disordered" evidence="1">
    <location>
        <begin position="1"/>
        <end position="31"/>
    </location>
</feature>
<dbReference type="AlphaFoldDB" id="A0AAV7THP6"/>
<name>A0AAV7THP6_PLEWA</name>
<keyword evidence="3" id="KW-1185">Reference proteome</keyword>